<dbReference type="InterPro" id="IPR003594">
    <property type="entry name" value="HATPase_dom"/>
</dbReference>
<gene>
    <name evidence="8" type="ordered locus">HCH_05218</name>
</gene>
<evidence type="ECO:0000256" key="1">
    <source>
        <dbReference type="ARBA" id="ARBA00000085"/>
    </source>
</evidence>
<evidence type="ECO:0000259" key="7">
    <source>
        <dbReference type="PROSITE" id="PS50110"/>
    </source>
</evidence>
<dbReference type="HOGENOM" id="CLU_000445_114_72_6"/>
<dbReference type="GO" id="GO:0000155">
    <property type="term" value="F:phosphorelay sensor kinase activity"/>
    <property type="evidence" value="ECO:0007669"/>
    <property type="project" value="InterPro"/>
</dbReference>
<dbReference type="Gene3D" id="3.30.565.10">
    <property type="entry name" value="Histidine kinase-like ATPase, C-terminal domain"/>
    <property type="match status" value="1"/>
</dbReference>
<dbReference type="AlphaFoldDB" id="Q2SBT0"/>
<sequence>MATVDNKAVSKLSRQDQILLVDDNPANLKILYETLDGRGYKLLVADSGEKALSIVRKSHPDLILLDVMMPGMDGFEVCRTLKQDPATASSSIIFLSALDDTDSKVMGFDAGGVDYISKPFQVKEVIARVETHLKIHRLEQQLEARNRELQIDKASILSAMSEGIYGLSRRGEIIFANSAAGRMNACDEGSLLGRSFVQLHFNQAENPEGENAFDLDRMTERLQRVLSKNEALRIGNALFTRPDGSVYPVTFTVTPTARDDHATHAVVVFHDTTEEIRQAEELEAARQSAEAQRSQLAHISRLSMMGEMAAGIAHEVNQPLTAIVNYIRVANRIAKAEQLDKALMDETLKKIESQCLRASQVIQHIRDFVKKPLQGKEILSANTLAKDILELAEIEAKEHGIELRANIEPLLPELYIEPVQVQQVALNLLRNGMEAMGHANMRGSVKFKVAQANGKGILFEVTDEGPGVAEEHQNNLFSPFFTTKKSGMGIGLTLCQSIIHSHGGEIGFRPGESGGSTFYFTLPVRNKPVGKRDQPAESAQ</sequence>
<dbReference type="Pfam" id="PF00072">
    <property type="entry name" value="Response_reg"/>
    <property type="match status" value="1"/>
</dbReference>
<keyword evidence="9" id="KW-1185">Reference proteome</keyword>
<dbReference type="Pfam" id="PF13426">
    <property type="entry name" value="PAS_9"/>
    <property type="match status" value="1"/>
</dbReference>
<dbReference type="eggNOG" id="COG4191">
    <property type="taxonomic scope" value="Bacteria"/>
</dbReference>
<evidence type="ECO:0000313" key="8">
    <source>
        <dbReference type="EMBL" id="ABC31894.1"/>
    </source>
</evidence>
<dbReference type="InterPro" id="IPR036890">
    <property type="entry name" value="HATPase_C_sf"/>
</dbReference>
<dbReference type="SMART" id="SM00448">
    <property type="entry name" value="REC"/>
    <property type="match status" value="1"/>
</dbReference>
<keyword evidence="3 4" id="KW-0597">Phosphoprotein</keyword>
<dbReference type="InterPro" id="IPR000014">
    <property type="entry name" value="PAS"/>
</dbReference>
<dbReference type="SUPFAM" id="SSF47384">
    <property type="entry name" value="Homodimeric domain of signal transducing histidine kinase"/>
    <property type="match status" value="1"/>
</dbReference>
<evidence type="ECO:0000256" key="3">
    <source>
        <dbReference type="ARBA" id="ARBA00022553"/>
    </source>
</evidence>
<feature type="coiled-coil region" evidence="5">
    <location>
        <begin position="272"/>
        <end position="299"/>
    </location>
</feature>
<dbReference type="eggNOG" id="COG0745">
    <property type="taxonomic scope" value="Bacteria"/>
</dbReference>
<dbReference type="InterPro" id="IPR004358">
    <property type="entry name" value="Sig_transdc_His_kin-like_C"/>
</dbReference>
<dbReference type="InterPro" id="IPR011006">
    <property type="entry name" value="CheY-like_superfamily"/>
</dbReference>
<dbReference type="SMART" id="SM00387">
    <property type="entry name" value="HATPase_c"/>
    <property type="match status" value="1"/>
</dbReference>
<dbReference type="EC" id="2.7.13.3" evidence="2"/>
<dbReference type="Gene3D" id="3.40.50.2300">
    <property type="match status" value="1"/>
</dbReference>
<dbReference type="CDD" id="cd19920">
    <property type="entry name" value="REC_PA4781-like"/>
    <property type="match status" value="1"/>
</dbReference>
<dbReference type="Pfam" id="PF00512">
    <property type="entry name" value="HisKA"/>
    <property type="match status" value="1"/>
</dbReference>
<name>Q2SBT0_HAHCH</name>
<dbReference type="Pfam" id="PF02518">
    <property type="entry name" value="HATPase_c"/>
    <property type="match status" value="1"/>
</dbReference>
<evidence type="ECO:0000259" key="6">
    <source>
        <dbReference type="PROSITE" id="PS50109"/>
    </source>
</evidence>
<dbReference type="InterPro" id="IPR036097">
    <property type="entry name" value="HisK_dim/P_sf"/>
</dbReference>
<keyword evidence="8" id="KW-0808">Transferase</keyword>
<dbReference type="SMART" id="SM00388">
    <property type="entry name" value="HisKA"/>
    <property type="match status" value="1"/>
</dbReference>
<dbReference type="CDD" id="cd00130">
    <property type="entry name" value="PAS"/>
    <property type="match status" value="1"/>
</dbReference>
<keyword evidence="8" id="KW-0418">Kinase</keyword>
<dbReference type="SUPFAM" id="SSF55785">
    <property type="entry name" value="PYP-like sensor domain (PAS domain)"/>
    <property type="match status" value="1"/>
</dbReference>
<dbReference type="InterPro" id="IPR003661">
    <property type="entry name" value="HisK_dim/P_dom"/>
</dbReference>
<reference evidence="8 9" key="1">
    <citation type="journal article" date="2005" name="Nucleic Acids Res.">
        <title>Genomic blueprint of Hahella chejuensis, a marine microbe producing an algicidal agent.</title>
        <authorList>
            <person name="Jeong H."/>
            <person name="Yim J.H."/>
            <person name="Lee C."/>
            <person name="Choi S.-H."/>
            <person name="Park Y.K."/>
            <person name="Yoon S.H."/>
            <person name="Hur C.-G."/>
            <person name="Kang H.-Y."/>
            <person name="Kim D."/>
            <person name="Lee H.H."/>
            <person name="Park K.H."/>
            <person name="Park S.-H."/>
            <person name="Park H.-S."/>
            <person name="Lee H.K."/>
            <person name="Oh T.K."/>
            <person name="Kim J.F."/>
        </authorList>
    </citation>
    <scope>NUCLEOTIDE SEQUENCE [LARGE SCALE GENOMIC DNA]</scope>
    <source>
        <strain evidence="8 9">KCTC 2396</strain>
    </source>
</reference>
<evidence type="ECO:0000256" key="2">
    <source>
        <dbReference type="ARBA" id="ARBA00012438"/>
    </source>
</evidence>
<dbReference type="PROSITE" id="PS50110">
    <property type="entry name" value="RESPONSE_REGULATORY"/>
    <property type="match status" value="1"/>
</dbReference>
<dbReference type="Proteomes" id="UP000000238">
    <property type="component" value="Chromosome"/>
</dbReference>
<dbReference type="OrthoDB" id="1931120at2"/>
<dbReference type="PRINTS" id="PR00344">
    <property type="entry name" value="BCTRLSENSOR"/>
</dbReference>
<keyword evidence="5" id="KW-0175">Coiled coil</keyword>
<organism evidence="8 9">
    <name type="scientific">Hahella chejuensis (strain KCTC 2396)</name>
    <dbReference type="NCBI Taxonomy" id="349521"/>
    <lineage>
        <taxon>Bacteria</taxon>
        <taxon>Pseudomonadati</taxon>
        <taxon>Pseudomonadota</taxon>
        <taxon>Gammaproteobacteria</taxon>
        <taxon>Oceanospirillales</taxon>
        <taxon>Hahellaceae</taxon>
        <taxon>Hahella</taxon>
    </lineage>
</organism>
<dbReference type="InterPro" id="IPR005467">
    <property type="entry name" value="His_kinase_dom"/>
</dbReference>
<dbReference type="PANTHER" id="PTHR43547">
    <property type="entry name" value="TWO-COMPONENT HISTIDINE KINASE"/>
    <property type="match status" value="1"/>
</dbReference>
<dbReference type="EMBL" id="CP000155">
    <property type="protein sequence ID" value="ABC31894.1"/>
    <property type="molecule type" value="Genomic_DNA"/>
</dbReference>
<dbReference type="Gene3D" id="1.10.287.130">
    <property type="match status" value="1"/>
</dbReference>
<dbReference type="InterPro" id="IPR001789">
    <property type="entry name" value="Sig_transdc_resp-reg_receiver"/>
</dbReference>
<dbReference type="KEGG" id="hch:HCH_05218"/>
<feature type="domain" description="Response regulatory" evidence="7">
    <location>
        <begin position="17"/>
        <end position="133"/>
    </location>
</feature>
<evidence type="ECO:0000256" key="4">
    <source>
        <dbReference type="PROSITE-ProRule" id="PRU00169"/>
    </source>
</evidence>
<proteinExistence type="predicted"/>
<feature type="modified residue" description="4-aspartylphosphate" evidence="4">
    <location>
        <position position="66"/>
    </location>
</feature>
<feature type="domain" description="Histidine kinase" evidence="6">
    <location>
        <begin position="311"/>
        <end position="526"/>
    </location>
</feature>
<accession>Q2SBT0</accession>
<dbReference type="PANTHER" id="PTHR43547:SF2">
    <property type="entry name" value="HYBRID SIGNAL TRANSDUCTION HISTIDINE KINASE C"/>
    <property type="match status" value="1"/>
</dbReference>
<evidence type="ECO:0000256" key="5">
    <source>
        <dbReference type="SAM" id="Coils"/>
    </source>
</evidence>
<dbReference type="SUPFAM" id="SSF52172">
    <property type="entry name" value="CheY-like"/>
    <property type="match status" value="1"/>
</dbReference>
<dbReference type="STRING" id="349521.HCH_05218"/>
<dbReference type="Gene3D" id="3.30.450.20">
    <property type="entry name" value="PAS domain"/>
    <property type="match status" value="1"/>
</dbReference>
<evidence type="ECO:0000313" key="9">
    <source>
        <dbReference type="Proteomes" id="UP000000238"/>
    </source>
</evidence>
<dbReference type="InterPro" id="IPR035965">
    <property type="entry name" value="PAS-like_dom_sf"/>
</dbReference>
<dbReference type="NCBIfam" id="TIGR00229">
    <property type="entry name" value="sensory_box"/>
    <property type="match status" value="1"/>
</dbReference>
<comment type="catalytic activity">
    <reaction evidence="1">
        <text>ATP + protein L-histidine = ADP + protein N-phospho-L-histidine.</text>
        <dbReference type="EC" id="2.7.13.3"/>
    </reaction>
</comment>
<dbReference type="RefSeq" id="WP_011398958.1">
    <property type="nucleotide sequence ID" value="NC_007645.1"/>
</dbReference>
<dbReference type="PROSITE" id="PS50109">
    <property type="entry name" value="HIS_KIN"/>
    <property type="match status" value="1"/>
</dbReference>
<dbReference type="CDD" id="cd00082">
    <property type="entry name" value="HisKA"/>
    <property type="match status" value="1"/>
</dbReference>
<dbReference type="SUPFAM" id="SSF55874">
    <property type="entry name" value="ATPase domain of HSP90 chaperone/DNA topoisomerase II/histidine kinase"/>
    <property type="match status" value="1"/>
</dbReference>
<protein>
    <recommendedName>
        <fullName evidence="2">histidine kinase</fullName>
        <ecNumber evidence="2">2.7.13.3</ecNumber>
    </recommendedName>
</protein>